<dbReference type="Gene3D" id="3.40.50.1240">
    <property type="entry name" value="Phosphoglycerate mutase-like"/>
    <property type="match status" value="1"/>
</dbReference>
<dbReference type="GO" id="GO:0016791">
    <property type="term" value="F:phosphatase activity"/>
    <property type="evidence" value="ECO:0007669"/>
    <property type="project" value="TreeGrafter"/>
</dbReference>
<reference evidence="1 2" key="1">
    <citation type="journal article" date="2011" name="Proc. Natl. Acad. Sci. U.S.A.">
        <title>Comparative genomics of xylose-fermenting fungi for enhanced biofuel production.</title>
        <authorList>
            <person name="Wohlbach D.J."/>
            <person name="Kuo A."/>
            <person name="Sato T.K."/>
            <person name="Potts K.M."/>
            <person name="Salamov A.A."/>
            <person name="LaButti K.M."/>
            <person name="Sun H."/>
            <person name="Clum A."/>
            <person name="Pangilinan J.L."/>
            <person name="Lindquist E.A."/>
            <person name="Lucas S."/>
            <person name="Lapidus A."/>
            <person name="Jin M."/>
            <person name="Gunawan C."/>
            <person name="Balan V."/>
            <person name="Dale B.E."/>
            <person name="Jeffries T.W."/>
            <person name="Zinkel R."/>
            <person name="Barry K.W."/>
            <person name="Grigoriev I.V."/>
            <person name="Gasch A.P."/>
        </authorList>
    </citation>
    <scope>NUCLEOTIDE SEQUENCE [LARGE SCALE GENOMIC DNA]</scope>
    <source>
        <strain evidence="2">NRRL Y-27907 / 11-Y1</strain>
    </source>
</reference>
<sequence length="352" mass="40161">MLIFYFLSLILANPIDVPTQLPKFTSSRKYFIQSDPTIPYSSNLNNFGLYHNYTWTSLLNELQDFPDSKLFIIQRHGQGYHNIAPDLFTKSEWDCYWQFQSGSKGIVWEDAELTTRGIHQVESLSANINSTVDFPHPQQFYVSPLRRTLQTWQLTWKNMTNNTAMIKEFARETYGMDTESKRHNKTYTSCNFPGLAFEPGFNESDGLWGHKYRENSQQRKLRASALLNDIFTSEAKVIGLVSHSNLLSSLLEVIEHRSWSLPTGGMIPVVITRDQSETVKYQLDLPWLTFRDLCKYNNYSDPLVNRAGKNTSMESSSVESTSSSDATSSANQGAFGAPLCYNWVAYLLALAT</sequence>
<name>G3AIJ7_SPAPN</name>
<dbReference type="OrthoDB" id="496981at2759"/>
<dbReference type="GeneID" id="18875005"/>
<dbReference type="STRING" id="619300.G3AIJ7"/>
<dbReference type="Proteomes" id="UP000000709">
    <property type="component" value="Unassembled WGS sequence"/>
</dbReference>
<evidence type="ECO:0000313" key="2">
    <source>
        <dbReference type="Proteomes" id="UP000000709"/>
    </source>
</evidence>
<evidence type="ECO:0000313" key="1">
    <source>
        <dbReference type="EMBL" id="EGW33712.1"/>
    </source>
</evidence>
<dbReference type="RefSeq" id="XP_007373296.1">
    <property type="nucleotide sequence ID" value="XM_007373234.1"/>
</dbReference>
<dbReference type="InterPro" id="IPR029033">
    <property type="entry name" value="His_PPase_superfam"/>
</dbReference>
<protein>
    <recommendedName>
        <fullName evidence="3">Phosphoglycerate mutase-like protein</fullName>
    </recommendedName>
</protein>
<dbReference type="EMBL" id="GL996500">
    <property type="protein sequence ID" value="EGW33712.1"/>
    <property type="molecule type" value="Genomic_DNA"/>
</dbReference>
<proteinExistence type="predicted"/>
<dbReference type="KEGG" id="spaa:SPAPADRAFT_64947"/>
<gene>
    <name evidence="1" type="ORF">SPAPADRAFT_64947</name>
</gene>
<dbReference type="AlphaFoldDB" id="G3AIJ7"/>
<dbReference type="PANTHER" id="PTHR48100:SF1">
    <property type="entry name" value="HISTIDINE PHOSPHATASE FAMILY PROTEIN-RELATED"/>
    <property type="match status" value="1"/>
</dbReference>
<dbReference type="InterPro" id="IPR013078">
    <property type="entry name" value="His_Pase_superF_clade-1"/>
</dbReference>
<dbReference type="InParanoid" id="G3AIJ7"/>
<keyword evidence="2" id="KW-1185">Reference proteome</keyword>
<dbReference type="PANTHER" id="PTHR48100">
    <property type="entry name" value="BROAD-SPECIFICITY PHOSPHATASE YOR283W-RELATED"/>
    <property type="match status" value="1"/>
</dbReference>
<evidence type="ECO:0008006" key="3">
    <source>
        <dbReference type="Google" id="ProtNLM"/>
    </source>
</evidence>
<organism evidence="2">
    <name type="scientific">Spathaspora passalidarum (strain NRRL Y-27907 / 11-Y1)</name>
    <dbReference type="NCBI Taxonomy" id="619300"/>
    <lineage>
        <taxon>Eukaryota</taxon>
        <taxon>Fungi</taxon>
        <taxon>Dikarya</taxon>
        <taxon>Ascomycota</taxon>
        <taxon>Saccharomycotina</taxon>
        <taxon>Pichiomycetes</taxon>
        <taxon>Debaryomycetaceae</taxon>
        <taxon>Spathaspora</taxon>
    </lineage>
</organism>
<dbReference type="InterPro" id="IPR050275">
    <property type="entry name" value="PGM_Phosphatase"/>
</dbReference>
<dbReference type="eggNOG" id="KOG4754">
    <property type="taxonomic scope" value="Eukaryota"/>
</dbReference>
<dbReference type="SUPFAM" id="SSF53254">
    <property type="entry name" value="Phosphoglycerate mutase-like"/>
    <property type="match status" value="1"/>
</dbReference>
<dbReference type="Pfam" id="PF00300">
    <property type="entry name" value="His_Phos_1"/>
    <property type="match status" value="1"/>
</dbReference>
<dbReference type="HOGENOM" id="CLU_039184_0_3_1"/>
<dbReference type="GO" id="GO:0005737">
    <property type="term" value="C:cytoplasm"/>
    <property type="evidence" value="ECO:0007669"/>
    <property type="project" value="TreeGrafter"/>
</dbReference>
<accession>G3AIJ7</accession>
<dbReference type="CDD" id="cd07067">
    <property type="entry name" value="HP_PGM_like"/>
    <property type="match status" value="1"/>
</dbReference>